<accession>A0A6A8MFS2</accession>
<name>A0A6A8MFS2_9LACO</name>
<proteinExistence type="predicted"/>
<dbReference type="RefSeq" id="WP_154549179.1">
    <property type="nucleotide sequence ID" value="NZ_VUMX01000023.1"/>
</dbReference>
<reference evidence="2 3" key="1">
    <citation type="submission" date="2019-08" db="EMBL/GenBank/DDBJ databases">
        <title>In-depth cultivation of the pig gut microbiome towards novel bacterial diversity and tailored functional studies.</title>
        <authorList>
            <person name="Wylensek D."/>
            <person name="Hitch T.C.A."/>
            <person name="Clavel T."/>
        </authorList>
    </citation>
    <scope>NUCLEOTIDE SEQUENCE [LARGE SCALE GENOMIC DNA]</scope>
    <source>
        <strain evidence="2 3">Bifido-178-WT-2B</strain>
    </source>
</reference>
<dbReference type="EMBL" id="VUMX01000023">
    <property type="protein sequence ID" value="MST87573.1"/>
    <property type="molecule type" value="Genomic_DNA"/>
</dbReference>
<gene>
    <name evidence="2" type="ORF">FYJ62_08035</name>
</gene>
<organism evidence="2 3">
    <name type="scientific">Lactobacillus porci</name>
    <dbReference type="NCBI Taxonomy" id="2012477"/>
    <lineage>
        <taxon>Bacteria</taxon>
        <taxon>Bacillati</taxon>
        <taxon>Bacillota</taxon>
        <taxon>Bacilli</taxon>
        <taxon>Lactobacillales</taxon>
        <taxon>Lactobacillaceae</taxon>
        <taxon>Lactobacillus</taxon>
    </lineage>
</organism>
<dbReference type="CDD" id="cd01838">
    <property type="entry name" value="Isoamyl_acetate_hydrolase_like"/>
    <property type="match status" value="1"/>
</dbReference>
<dbReference type="OrthoDB" id="388542at2"/>
<evidence type="ECO:0000313" key="3">
    <source>
        <dbReference type="Proteomes" id="UP000438120"/>
    </source>
</evidence>
<dbReference type="PANTHER" id="PTHR14209">
    <property type="entry name" value="ISOAMYL ACETATE-HYDROLYZING ESTERASE 1"/>
    <property type="match status" value="1"/>
</dbReference>
<evidence type="ECO:0000313" key="2">
    <source>
        <dbReference type="EMBL" id="MST87573.1"/>
    </source>
</evidence>
<dbReference type="Proteomes" id="UP000438120">
    <property type="component" value="Unassembled WGS sequence"/>
</dbReference>
<dbReference type="InterPro" id="IPR045136">
    <property type="entry name" value="Iah1-like"/>
</dbReference>
<dbReference type="Pfam" id="PF13472">
    <property type="entry name" value="Lipase_GDSL_2"/>
    <property type="match status" value="1"/>
</dbReference>
<dbReference type="Gene3D" id="3.40.50.1110">
    <property type="entry name" value="SGNH hydrolase"/>
    <property type="match status" value="1"/>
</dbReference>
<dbReference type="AlphaFoldDB" id="A0A6A8MFS2"/>
<dbReference type="InterPro" id="IPR013830">
    <property type="entry name" value="SGNH_hydro"/>
</dbReference>
<comment type="caution">
    <text evidence="2">The sequence shown here is derived from an EMBL/GenBank/DDBJ whole genome shotgun (WGS) entry which is preliminary data.</text>
</comment>
<feature type="domain" description="SGNH hydrolase-type esterase" evidence="1">
    <location>
        <begin position="5"/>
        <end position="178"/>
    </location>
</feature>
<dbReference type="SUPFAM" id="SSF52266">
    <property type="entry name" value="SGNH hydrolase"/>
    <property type="match status" value="1"/>
</dbReference>
<evidence type="ECO:0000259" key="1">
    <source>
        <dbReference type="Pfam" id="PF13472"/>
    </source>
</evidence>
<dbReference type="InterPro" id="IPR036514">
    <property type="entry name" value="SGNH_hydro_sf"/>
</dbReference>
<keyword evidence="3" id="KW-1185">Reference proteome</keyword>
<dbReference type="PANTHER" id="PTHR14209:SF19">
    <property type="entry name" value="ISOAMYL ACETATE-HYDROLYZING ESTERASE 1 HOMOLOG"/>
    <property type="match status" value="1"/>
</dbReference>
<sequence length="194" mass="21785">MRVILLGDSLFARHEGLNEPRINHVLHERFPDLEIANQSICGINSGAMLALLGDLVFKQPRADQLFIMVGVNDAAQHKLVPLDQYRRNIESIVSAVVCFYPKTRTVLVSGPAVDEEKQRVRRNAELAKYAKVLEETAKKYQCAYADFFEAMMRQGGLSQLCRGELNDGLHFGGAGYELLGKKLAEWLPEKGLKR</sequence>
<protein>
    <submittedName>
        <fullName evidence="2">Esterase</fullName>
    </submittedName>
</protein>